<keyword evidence="8" id="KW-0254">Endocytosis</keyword>
<dbReference type="GO" id="GO:0007399">
    <property type="term" value="P:nervous system development"/>
    <property type="evidence" value="ECO:0007669"/>
    <property type="project" value="TreeGrafter"/>
</dbReference>
<dbReference type="GO" id="GO:2001287">
    <property type="term" value="P:negative regulation of caveolin-mediated endocytosis"/>
    <property type="evidence" value="ECO:0007669"/>
    <property type="project" value="TreeGrafter"/>
</dbReference>
<dbReference type="SUPFAM" id="SSF81296">
    <property type="entry name" value="E set domains"/>
    <property type="match status" value="1"/>
</dbReference>
<name>A0A3Q2Q0E6_FUNHE</name>
<evidence type="ECO:0000313" key="18">
    <source>
        <dbReference type="Proteomes" id="UP000265000"/>
    </source>
</evidence>
<evidence type="ECO:0000256" key="11">
    <source>
        <dbReference type="ARBA" id="ARBA00023121"/>
    </source>
</evidence>
<evidence type="ECO:0000259" key="16">
    <source>
        <dbReference type="Pfam" id="PF05351"/>
    </source>
</evidence>
<dbReference type="GO" id="GO:0008289">
    <property type="term" value="F:lipid binding"/>
    <property type="evidence" value="ECO:0007669"/>
    <property type="project" value="UniProtKB-KW"/>
</dbReference>
<evidence type="ECO:0000256" key="12">
    <source>
        <dbReference type="ARBA" id="ARBA00023212"/>
    </source>
</evidence>
<dbReference type="Proteomes" id="UP000265000">
    <property type="component" value="Unplaced"/>
</dbReference>
<sequence>MSYSCTSRGSSQDPSSANPARTTGGTDGGTDSTGGPKQTAAMKVKKGCNSADVEVPVTTEEELLGRTAITPEDVLGLQKITELNSGPISKKISIYKKAKLFAPSLQFSFTPSMLQLRKGKTFFFKFIIEVGTSLPAGAPKQLQNWFSNHVCFGRSCYMTLLIIEMVLHPYETQSDSFYFVDNKLVMHNKADYSYSGGT</sequence>
<dbReference type="PANTHER" id="PTHR12951">
    <property type="entry name" value="RETINAL PROTEIN 4"/>
    <property type="match status" value="1"/>
</dbReference>
<dbReference type="Gene3D" id="2.70.50.40">
    <property type="entry name" value="GMP phosphodiesterase, delta subunit"/>
    <property type="match status" value="1"/>
</dbReference>
<dbReference type="InterPro" id="IPR008015">
    <property type="entry name" value="PDED_dom"/>
</dbReference>
<dbReference type="InterPro" id="IPR037036">
    <property type="entry name" value="PDED_dom_sf"/>
</dbReference>
<organism evidence="17 18">
    <name type="scientific">Fundulus heteroclitus</name>
    <name type="common">Killifish</name>
    <name type="synonym">Mummichog</name>
    <dbReference type="NCBI Taxonomy" id="8078"/>
    <lineage>
        <taxon>Eukaryota</taxon>
        <taxon>Metazoa</taxon>
        <taxon>Chordata</taxon>
        <taxon>Craniata</taxon>
        <taxon>Vertebrata</taxon>
        <taxon>Euteleostomi</taxon>
        <taxon>Actinopterygii</taxon>
        <taxon>Neopterygii</taxon>
        <taxon>Teleostei</taxon>
        <taxon>Neoteleostei</taxon>
        <taxon>Acanthomorphata</taxon>
        <taxon>Ovalentaria</taxon>
        <taxon>Atherinomorphae</taxon>
        <taxon>Cyprinodontiformes</taxon>
        <taxon>Fundulidae</taxon>
        <taxon>Fundulus</taxon>
    </lineage>
</organism>
<dbReference type="GO" id="GO:0005813">
    <property type="term" value="C:centrosome"/>
    <property type="evidence" value="ECO:0007669"/>
    <property type="project" value="UniProtKB-SubCell"/>
</dbReference>
<evidence type="ECO:0000256" key="14">
    <source>
        <dbReference type="ARBA" id="ARBA00045349"/>
    </source>
</evidence>
<feature type="compositionally biased region" description="Polar residues" evidence="15">
    <location>
        <begin position="1"/>
        <end position="21"/>
    </location>
</feature>
<evidence type="ECO:0000256" key="7">
    <source>
        <dbReference type="ARBA" id="ARBA00022553"/>
    </source>
</evidence>
<dbReference type="GO" id="GO:0006897">
    <property type="term" value="P:endocytosis"/>
    <property type="evidence" value="ECO:0007669"/>
    <property type="project" value="UniProtKB-KW"/>
</dbReference>
<dbReference type="InterPro" id="IPR014756">
    <property type="entry name" value="Ig_E-set"/>
</dbReference>
<evidence type="ECO:0000256" key="5">
    <source>
        <dbReference type="ARBA" id="ARBA00022448"/>
    </source>
</evidence>
<dbReference type="GO" id="GO:0007601">
    <property type="term" value="P:visual perception"/>
    <property type="evidence" value="ECO:0007669"/>
    <property type="project" value="UniProtKB-KW"/>
</dbReference>
<keyword evidence="6" id="KW-0963">Cytoplasm</keyword>
<reference evidence="17" key="1">
    <citation type="submission" date="2025-08" db="UniProtKB">
        <authorList>
            <consortium name="Ensembl"/>
        </authorList>
    </citation>
    <scope>IDENTIFICATION</scope>
</reference>
<evidence type="ECO:0000256" key="4">
    <source>
        <dbReference type="ARBA" id="ARBA00020727"/>
    </source>
</evidence>
<evidence type="ECO:0000313" key="17">
    <source>
        <dbReference type="Ensembl" id="ENSFHEP00000019873.1"/>
    </source>
</evidence>
<proteinExistence type="inferred from homology"/>
<keyword evidence="12" id="KW-0206">Cytoskeleton</keyword>
<evidence type="ECO:0000256" key="6">
    <source>
        <dbReference type="ARBA" id="ARBA00022490"/>
    </source>
</evidence>
<evidence type="ECO:0000256" key="15">
    <source>
        <dbReference type="SAM" id="MobiDB-lite"/>
    </source>
</evidence>
<dbReference type="GO" id="GO:0051233">
    <property type="term" value="C:spindle midzone"/>
    <property type="evidence" value="ECO:0007669"/>
    <property type="project" value="TreeGrafter"/>
</dbReference>
<keyword evidence="9" id="KW-0716">Sensory transduction</keyword>
<keyword evidence="7" id="KW-0597">Phosphoprotein</keyword>
<evidence type="ECO:0000256" key="2">
    <source>
        <dbReference type="ARBA" id="ARBA00004647"/>
    </source>
</evidence>
<evidence type="ECO:0000256" key="1">
    <source>
        <dbReference type="ARBA" id="ARBA00004300"/>
    </source>
</evidence>
<dbReference type="GeneTree" id="ENSGT00390000014595"/>
<dbReference type="GO" id="GO:0042953">
    <property type="term" value="P:lipoprotein transport"/>
    <property type="evidence" value="ECO:0007669"/>
    <property type="project" value="TreeGrafter"/>
</dbReference>
<dbReference type="GO" id="GO:1900186">
    <property type="term" value="P:negative regulation of clathrin-dependent endocytosis"/>
    <property type="evidence" value="ECO:0007669"/>
    <property type="project" value="TreeGrafter"/>
</dbReference>
<comment type="function">
    <text evidence="14">Involved in synaptic functions in photoreceptor cells, the signal transduction in immune cells as a Src family kinase activator, endosome recycling, the uptake of bacteria and endocytosis, protein trafficking in sensory neurons and as lipid-binding chaperone with specificity for a diverse subset of myristoylated proteins. Specifically binds the myristoyl moiety of a subset of N-terminally myristoylated proteins and is required for their localization. Binds myristoylated GNAT1 and is required for G-protein localization and trafficking in sensory neurons. Probably plays a role in trafficking proteins in photoreceptor cells. Plays important roles in mediating Src family kinase signals for the completion of cytokinesis via RAB11A.</text>
</comment>
<keyword evidence="11" id="KW-0446">Lipid-binding</keyword>
<feature type="domain" description="GMP phosphodiesterase delta subunit" evidence="16">
    <location>
        <begin position="161"/>
        <end position="194"/>
    </location>
</feature>
<dbReference type="GO" id="GO:0000922">
    <property type="term" value="C:spindle pole"/>
    <property type="evidence" value="ECO:0007669"/>
    <property type="project" value="UniProtKB-SubCell"/>
</dbReference>
<dbReference type="GO" id="GO:0000281">
    <property type="term" value="P:mitotic cytokinesis"/>
    <property type="evidence" value="ECO:0007669"/>
    <property type="project" value="TreeGrafter"/>
</dbReference>
<protein>
    <recommendedName>
        <fullName evidence="4">Protein unc-119 homolog A</fullName>
    </recommendedName>
</protein>
<evidence type="ECO:0000256" key="3">
    <source>
        <dbReference type="ARBA" id="ARBA00008102"/>
    </source>
</evidence>
<dbReference type="GO" id="GO:0045171">
    <property type="term" value="C:intercellular bridge"/>
    <property type="evidence" value="ECO:0007669"/>
    <property type="project" value="TreeGrafter"/>
</dbReference>
<dbReference type="PANTHER" id="PTHR12951:SF5">
    <property type="entry name" value="PROTEIN UNC-119 HOMOLOG A"/>
    <property type="match status" value="1"/>
</dbReference>
<evidence type="ECO:0000256" key="13">
    <source>
        <dbReference type="ARBA" id="ARBA00023305"/>
    </source>
</evidence>
<keyword evidence="5" id="KW-0813">Transport</keyword>
<evidence type="ECO:0000256" key="10">
    <source>
        <dbReference type="ARBA" id="ARBA00022927"/>
    </source>
</evidence>
<dbReference type="Pfam" id="PF05351">
    <property type="entry name" value="GMP_PDE_delta"/>
    <property type="match status" value="1"/>
</dbReference>
<dbReference type="InterPro" id="IPR051519">
    <property type="entry name" value="PDE6D_unc-119_myristoyl-bd"/>
</dbReference>
<dbReference type="STRING" id="8078.ENSFHEP00000019873"/>
<keyword evidence="13" id="KW-0844">Vision</keyword>
<feature type="region of interest" description="Disordered" evidence="15">
    <location>
        <begin position="1"/>
        <end position="45"/>
    </location>
</feature>
<keyword evidence="18" id="KW-1185">Reference proteome</keyword>
<comment type="subcellular location">
    <subcellularLocation>
        <location evidence="1">Cytoplasm</location>
        <location evidence="1">Cytoskeleton</location>
        <location evidence="1">Microtubule organizing center</location>
        <location evidence="1">Centrosome</location>
    </subcellularLocation>
    <subcellularLocation>
        <location evidence="2">Cytoplasm</location>
        <location evidence="2">Cytoskeleton</location>
        <location evidence="2">Spindle pole</location>
    </subcellularLocation>
</comment>
<comment type="similarity">
    <text evidence="3">Belongs to the PDE6D/unc-119 family.</text>
</comment>
<dbReference type="Ensembl" id="ENSFHET00000029234.1">
    <property type="protein sequence ID" value="ENSFHEP00000019873.1"/>
    <property type="gene ID" value="ENSFHEG00000021780.1"/>
</dbReference>
<evidence type="ECO:0000256" key="8">
    <source>
        <dbReference type="ARBA" id="ARBA00022583"/>
    </source>
</evidence>
<keyword evidence="10" id="KW-0653">Protein transport</keyword>
<accession>A0A3Q2Q0E6</accession>
<dbReference type="AlphaFoldDB" id="A0A3Q2Q0E6"/>
<reference evidence="17" key="2">
    <citation type="submission" date="2025-09" db="UniProtKB">
        <authorList>
            <consortium name="Ensembl"/>
        </authorList>
    </citation>
    <scope>IDENTIFICATION</scope>
</reference>
<evidence type="ECO:0000256" key="9">
    <source>
        <dbReference type="ARBA" id="ARBA00022606"/>
    </source>
</evidence>